<reference evidence="9 10" key="1">
    <citation type="submission" date="2019-10" db="EMBL/GenBank/DDBJ databases">
        <title>Draft whole-genome sequence of the purple nonsulfur photosynthetic bacterium Roseospira navarrensis DSM 15114.</title>
        <authorList>
            <person name="Kyndt J.A."/>
            <person name="Meyer T.E."/>
        </authorList>
    </citation>
    <scope>NUCLEOTIDE SEQUENCE [LARGE SCALE GENOMIC DNA]</scope>
    <source>
        <strain evidence="9 10">DSM 15114</strain>
    </source>
</reference>
<comment type="caution">
    <text evidence="9">The sequence shown here is derived from an EMBL/GenBank/DDBJ whole genome shotgun (WGS) entry which is preliminary data.</text>
</comment>
<dbReference type="Pfam" id="PF02472">
    <property type="entry name" value="ExbD"/>
    <property type="match status" value="1"/>
</dbReference>
<evidence type="ECO:0000256" key="5">
    <source>
        <dbReference type="ARBA" id="ARBA00022989"/>
    </source>
</evidence>
<comment type="similarity">
    <text evidence="2 7">Belongs to the ExbD/TolR family.</text>
</comment>
<dbReference type="OrthoDB" id="7853746at2"/>
<dbReference type="RefSeq" id="WP_153341494.1">
    <property type="nucleotide sequence ID" value="NZ_WIVE01000007.1"/>
</dbReference>
<protein>
    <submittedName>
        <fullName evidence="9">Biopolymer transporter ExbD</fullName>
    </submittedName>
</protein>
<accession>A0A7X1ZEE0</accession>
<evidence type="ECO:0000256" key="4">
    <source>
        <dbReference type="ARBA" id="ARBA00022692"/>
    </source>
</evidence>
<sequence length="134" mass="13993">MRLSRSSRRAPAETIVALIDVTFFLLVFFLLVGRLDASAPFEVIPPIATSGESLPAGGMTVSMSPAADLALDGQPTERAALVAAVRGRVEAGDLERLRLNVHADAPVRDLLALVAALEETGATPVVLVVTPTPP</sequence>
<keyword evidence="10" id="KW-1185">Reference proteome</keyword>
<evidence type="ECO:0000256" key="6">
    <source>
        <dbReference type="ARBA" id="ARBA00023136"/>
    </source>
</evidence>
<feature type="transmembrane region" description="Helical" evidence="8">
    <location>
        <begin position="12"/>
        <end position="32"/>
    </location>
</feature>
<dbReference type="InterPro" id="IPR003400">
    <property type="entry name" value="ExbD"/>
</dbReference>
<gene>
    <name evidence="9" type="ORF">GHC57_04200</name>
</gene>
<keyword evidence="3" id="KW-1003">Cell membrane</keyword>
<evidence type="ECO:0000256" key="2">
    <source>
        <dbReference type="ARBA" id="ARBA00005811"/>
    </source>
</evidence>
<comment type="subcellular location">
    <subcellularLocation>
        <location evidence="1">Cell membrane</location>
        <topology evidence="1">Single-pass membrane protein</topology>
    </subcellularLocation>
    <subcellularLocation>
        <location evidence="7">Cell membrane</location>
        <topology evidence="7">Single-pass type II membrane protein</topology>
    </subcellularLocation>
</comment>
<keyword evidence="7" id="KW-0653">Protein transport</keyword>
<dbReference type="GO" id="GO:0022857">
    <property type="term" value="F:transmembrane transporter activity"/>
    <property type="evidence" value="ECO:0007669"/>
    <property type="project" value="InterPro"/>
</dbReference>
<name>A0A7X1ZEE0_9PROT</name>
<dbReference type="AlphaFoldDB" id="A0A7X1ZEE0"/>
<dbReference type="Proteomes" id="UP000434582">
    <property type="component" value="Unassembled WGS sequence"/>
</dbReference>
<evidence type="ECO:0000313" key="10">
    <source>
        <dbReference type="Proteomes" id="UP000434582"/>
    </source>
</evidence>
<evidence type="ECO:0000313" key="9">
    <source>
        <dbReference type="EMBL" id="MQX35715.1"/>
    </source>
</evidence>
<evidence type="ECO:0000256" key="7">
    <source>
        <dbReference type="RuleBase" id="RU003879"/>
    </source>
</evidence>
<keyword evidence="7" id="KW-0813">Transport</keyword>
<dbReference type="GO" id="GO:0015031">
    <property type="term" value="P:protein transport"/>
    <property type="evidence" value="ECO:0007669"/>
    <property type="project" value="UniProtKB-KW"/>
</dbReference>
<dbReference type="GO" id="GO:0005886">
    <property type="term" value="C:plasma membrane"/>
    <property type="evidence" value="ECO:0007669"/>
    <property type="project" value="UniProtKB-SubCell"/>
</dbReference>
<dbReference type="PANTHER" id="PTHR30558:SF3">
    <property type="entry name" value="BIOPOLYMER TRANSPORT PROTEIN EXBD-RELATED"/>
    <property type="match status" value="1"/>
</dbReference>
<evidence type="ECO:0000256" key="8">
    <source>
        <dbReference type="SAM" id="Phobius"/>
    </source>
</evidence>
<keyword evidence="5 8" id="KW-1133">Transmembrane helix</keyword>
<keyword evidence="6 8" id="KW-0472">Membrane</keyword>
<dbReference type="EMBL" id="WIVE01000007">
    <property type="protein sequence ID" value="MQX35715.1"/>
    <property type="molecule type" value="Genomic_DNA"/>
</dbReference>
<dbReference type="PANTHER" id="PTHR30558">
    <property type="entry name" value="EXBD MEMBRANE COMPONENT OF PMF-DRIVEN MACROMOLECULE IMPORT SYSTEM"/>
    <property type="match status" value="1"/>
</dbReference>
<evidence type="ECO:0000256" key="1">
    <source>
        <dbReference type="ARBA" id="ARBA00004162"/>
    </source>
</evidence>
<organism evidence="9 10">
    <name type="scientific">Roseospira navarrensis</name>
    <dbReference type="NCBI Taxonomy" id="140058"/>
    <lineage>
        <taxon>Bacteria</taxon>
        <taxon>Pseudomonadati</taxon>
        <taxon>Pseudomonadota</taxon>
        <taxon>Alphaproteobacteria</taxon>
        <taxon>Rhodospirillales</taxon>
        <taxon>Rhodospirillaceae</taxon>
        <taxon>Roseospira</taxon>
    </lineage>
</organism>
<proteinExistence type="inferred from homology"/>
<evidence type="ECO:0000256" key="3">
    <source>
        <dbReference type="ARBA" id="ARBA00022475"/>
    </source>
</evidence>
<keyword evidence="4 7" id="KW-0812">Transmembrane</keyword>